<organism evidence="1 2">
    <name type="scientific">Stephania cephalantha</name>
    <dbReference type="NCBI Taxonomy" id="152367"/>
    <lineage>
        <taxon>Eukaryota</taxon>
        <taxon>Viridiplantae</taxon>
        <taxon>Streptophyta</taxon>
        <taxon>Embryophyta</taxon>
        <taxon>Tracheophyta</taxon>
        <taxon>Spermatophyta</taxon>
        <taxon>Magnoliopsida</taxon>
        <taxon>Ranunculales</taxon>
        <taxon>Menispermaceae</taxon>
        <taxon>Menispermoideae</taxon>
        <taxon>Cissampelideae</taxon>
        <taxon>Stephania</taxon>
    </lineage>
</organism>
<dbReference type="AlphaFoldDB" id="A0AAP0EWH1"/>
<proteinExistence type="predicted"/>
<dbReference type="Proteomes" id="UP001419268">
    <property type="component" value="Unassembled WGS sequence"/>
</dbReference>
<keyword evidence="2" id="KW-1185">Reference proteome</keyword>
<comment type="caution">
    <text evidence="1">The sequence shown here is derived from an EMBL/GenBank/DDBJ whole genome shotgun (WGS) entry which is preliminary data.</text>
</comment>
<dbReference type="EMBL" id="JBBNAG010000010">
    <property type="protein sequence ID" value="KAK9100624.1"/>
    <property type="molecule type" value="Genomic_DNA"/>
</dbReference>
<sequence length="270" mass="31352">MKSCTIIDSYIVSFYCPNRNFVADLVVHIVLVADSIIMMEQEIMEAVKDNSTIIICGEIGEPLSKEVQLIREENKNFNIKAETMTVEEVKRQRLKATTYGKNVIPIELSRIVGRSFTFKLKPINYNLANGNKNFTISTICDEENGDDFCDNEIESPRLWEWVLIPDDAVNFLYIISLGWIDLKLVGHLLWMPCRWILCEISMNMFINGVVMDKITFIGGDRGKIWVKWWESISEKTLNIQHHYYLFEIKWCTTDATHRCGPPDYLHLTNK</sequence>
<evidence type="ECO:0000313" key="2">
    <source>
        <dbReference type="Proteomes" id="UP001419268"/>
    </source>
</evidence>
<accession>A0AAP0EWH1</accession>
<name>A0AAP0EWH1_9MAGN</name>
<evidence type="ECO:0000313" key="1">
    <source>
        <dbReference type="EMBL" id="KAK9100624.1"/>
    </source>
</evidence>
<gene>
    <name evidence="1" type="ORF">Scep_024054</name>
</gene>
<protein>
    <submittedName>
        <fullName evidence="1">Uncharacterized protein</fullName>
    </submittedName>
</protein>
<reference evidence="1 2" key="1">
    <citation type="submission" date="2024-01" db="EMBL/GenBank/DDBJ databases">
        <title>Genome assemblies of Stephania.</title>
        <authorList>
            <person name="Yang L."/>
        </authorList>
    </citation>
    <scope>NUCLEOTIDE SEQUENCE [LARGE SCALE GENOMIC DNA]</scope>
    <source>
        <strain evidence="1">JXDWG</strain>
        <tissue evidence="1">Leaf</tissue>
    </source>
</reference>